<dbReference type="InterPro" id="IPR036627">
    <property type="entry name" value="CobW-likC_sf"/>
</dbReference>
<dbReference type="InterPro" id="IPR027417">
    <property type="entry name" value="P-loop_NTPase"/>
</dbReference>
<evidence type="ECO:0000256" key="1">
    <source>
        <dbReference type="ARBA" id="ARBA00022741"/>
    </source>
</evidence>
<dbReference type="AlphaFoldDB" id="A0A562QV75"/>
<reference evidence="6 7" key="1">
    <citation type="journal article" date="2015" name="Stand. Genomic Sci.">
        <title>Genomic Encyclopedia of Bacterial and Archaeal Type Strains, Phase III: the genomes of soil and plant-associated and newly described type strains.</title>
        <authorList>
            <person name="Whitman W.B."/>
            <person name="Woyke T."/>
            <person name="Klenk H.P."/>
            <person name="Zhou Y."/>
            <person name="Lilburn T.G."/>
            <person name="Beck B.J."/>
            <person name="De Vos P."/>
            <person name="Vandamme P."/>
            <person name="Eisen J.A."/>
            <person name="Garrity G."/>
            <person name="Hugenholtz P."/>
            <person name="Kyrpides N.C."/>
        </authorList>
    </citation>
    <scope>NUCLEOTIDE SEQUENCE [LARGE SCALE GENOMIC DNA]</scope>
    <source>
        <strain evidence="6 7">CGMCC 1.10116</strain>
    </source>
</reference>
<keyword evidence="3" id="KW-0342">GTP-binding</keyword>
<dbReference type="GO" id="GO:0005737">
    <property type="term" value="C:cytoplasm"/>
    <property type="evidence" value="ECO:0007669"/>
    <property type="project" value="TreeGrafter"/>
</dbReference>
<dbReference type="EMBL" id="VLKZ01000001">
    <property type="protein sequence ID" value="TWI60036.1"/>
    <property type="molecule type" value="Genomic_DNA"/>
</dbReference>
<dbReference type="OrthoDB" id="2865728at2"/>
<keyword evidence="2" id="KW-0862">Zinc</keyword>
<dbReference type="SMART" id="SM00833">
    <property type="entry name" value="CobW_C"/>
    <property type="match status" value="1"/>
</dbReference>
<sequence length="341" mass="39247">MEKQIPLTIVTGFSLKGKNELLKKVYSNDGNKRLKVLYHDTSFTFIKNEEEPLPMTSFIGTAVHDAEVTLSNLDTWIEQQPQCDIDEIVLDIYPFTDVSYLLDSLVSNTSMYLHSHIHVIGADEFWSAYFSEHEIQFTCSETKERIIYTLGETLMSQLEMAQTVVLSNSDSLSFEEQGELTTFIQTLVPTSTIKRIDDFCWEHEKRETTFELKGASYLYTQQVDLFESRNDIPIIGHYGIDTYVFKSIYPVDFPKLEQFFSKLPNEVFRMKGTCYNPSLKESYIISQVGSSVQVNTYEVDLLPLDGVLSEFLFIGAELDRVHLKNCLDFCLHIPENTRYLG</sequence>
<feature type="domain" description="CobW C-terminal" evidence="5">
    <location>
        <begin position="240"/>
        <end position="331"/>
    </location>
</feature>
<evidence type="ECO:0000256" key="4">
    <source>
        <dbReference type="ARBA" id="ARBA00023186"/>
    </source>
</evidence>
<dbReference type="GO" id="GO:0005525">
    <property type="term" value="F:GTP binding"/>
    <property type="evidence" value="ECO:0007669"/>
    <property type="project" value="UniProtKB-KW"/>
</dbReference>
<dbReference type="Gene3D" id="3.40.50.300">
    <property type="entry name" value="P-loop containing nucleotide triphosphate hydrolases"/>
    <property type="match status" value="1"/>
</dbReference>
<evidence type="ECO:0000313" key="7">
    <source>
        <dbReference type="Proteomes" id="UP000315711"/>
    </source>
</evidence>
<dbReference type="Pfam" id="PF07683">
    <property type="entry name" value="CobW_C"/>
    <property type="match status" value="1"/>
</dbReference>
<gene>
    <name evidence="6" type="ORF">IQ10_00460</name>
</gene>
<evidence type="ECO:0000256" key="3">
    <source>
        <dbReference type="ARBA" id="ARBA00023134"/>
    </source>
</evidence>
<organism evidence="6 7">
    <name type="scientific">Halalkalibacter nanhaiisediminis</name>
    <dbReference type="NCBI Taxonomy" id="688079"/>
    <lineage>
        <taxon>Bacteria</taxon>
        <taxon>Bacillati</taxon>
        <taxon>Bacillota</taxon>
        <taxon>Bacilli</taxon>
        <taxon>Bacillales</taxon>
        <taxon>Bacillaceae</taxon>
        <taxon>Halalkalibacter</taxon>
    </lineage>
</organism>
<keyword evidence="1" id="KW-0547">Nucleotide-binding</keyword>
<name>A0A562QV75_9BACI</name>
<dbReference type="PANTHER" id="PTHR13748:SF31">
    <property type="entry name" value="ZINC-REGULATED GTPASE METALLOPROTEIN ACTIVATOR 1A-RELATED"/>
    <property type="match status" value="1"/>
</dbReference>
<dbReference type="Gene3D" id="3.30.1220.10">
    <property type="entry name" value="CobW-like, C-terminal domain"/>
    <property type="match status" value="1"/>
</dbReference>
<dbReference type="Proteomes" id="UP000315711">
    <property type="component" value="Unassembled WGS sequence"/>
</dbReference>
<keyword evidence="4" id="KW-0143">Chaperone</keyword>
<proteinExistence type="predicted"/>
<keyword evidence="7" id="KW-1185">Reference proteome</keyword>
<protein>
    <submittedName>
        <fullName evidence="6">G3E family GTPase</fullName>
    </submittedName>
</protein>
<evidence type="ECO:0000313" key="6">
    <source>
        <dbReference type="EMBL" id="TWI60036.1"/>
    </source>
</evidence>
<accession>A0A562QV75</accession>
<comment type="caution">
    <text evidence="6">The sequence shown here is derived from an EMBL/GenBank/DDBJ whole genome shotgun (WGS) entry which is preliminary data.</text>
</comment>
<dbReference type="SUPFAM" id="SSF90002">
    <property type="entry name" value="Hypothetical protein YjiA, C-terminal domain"/>
    <property type="match status" value="1"/>
</dbReference>
<dbReference type="InterPro" id="IPR011629">
    <property type="entry name" value="CobW-like_C"/>
</dbReference>
<dbReference type="PANTHER" id="PTHR13748">
    <property type="entry name" value="COBW-RELATED"/>
    <property type="match status" value="1"/>
</dbReference>
<dbReference type="RefSeq" id="WP_144448848.1">
    <property type="nucleotide sequence ID" value="NZ_VLKZ01000001.1"/>
</dbReference>
<evidence type="ECO:0000259" key="5">
    <source>
        <dbReference type="SMART" id="SM00833"/>
    </source>
</evidence>
<dbReference type="InterPro" id="IPR051316">
    <property type="entry name" value="Zinc-reg_GTPase_activator"/>
</dbReference>
<evidence type="ECO:0000256" key="2">
    <source>
        <dbReference type="ARBA" id="ARBA00022833"/>
    </source>
</evidence>